<dbReference type="SMART" id="SM00421">
    <property type="entry name" value="HTH_LUXR"/>
    <property type="match status" value="1"/>
</dbReference>
<keyword evidence="1" id="KW-0175">Coiled coil</keyword>
<dbReference type="InterPro" id="IPR011990">
    <property type="entry name" value="TPR-like_helical_dom_sf"/>
</dbReference>
<keyword evidence="2" id="KW-0472">Membrane</keyword>
<accession>A0A316WBG7</accession>
<dbReference type="AlphaFoldDB" id="A0A316WBG7"/>
<protein>
    <recommendedName>
        <fullName evidence="3">HTH luxR-type domain-containing protein</fullName>
    </recommendedName>
</protein>
<keyword evidence="2" id="KW-0812">Transmembrane</keyword>
<dbReference type="SUPFAM" id="SSF81901">
    <property type="entry name" value="HCP-like"/>
    <property type="match status" value="1"/>
</dbReference>
<feature type="domain" description="HTH luxR-type" evidence="3">
    <location>
        <begin position="435"/>
        <end position="492"/>
    </location>
</feature>
<name>A0A316WBG7_9FLAO</name>
<dbReference type="InterPro" id="IPR016032">
    <property type="entry name" value="Sig_transdc_resp-reg_C-effctor"/>
</dbReference>
<dbReference type="InterPro" id="IPR036388">
    <property type="entry name" value="WH-like_DNA-bd_sf"/>
</dbReference>
<comment type="caution">
    <text evidence="4">The sequence shown here is derived from an EMBL/GenBank/DDBJ whole genome shotgun (WGS) entry which is preliminary data.</text>
</comment>
<dbReference type="InterPro" id="IPR000792">
    <property type="entry name" value="Tscrpt_reg_LuxR_C"/>
</dbReference>
<evidence type="ECO:0000256" key="1">
    <source>
        <dbReference type="SAM" id="Coils"/>
    </source>
</evidence>
<reference evidence="4 5" key="1">
    <citation type="submission" date="2018-04" db="EMBL/GenBank/DDBJ databases">
        <title>Chryseobacterium oncorhynchi 701B-08T from rainbow trout, and Chryseobacterium viscerum 687B-08T from diseased fish.</title>
        <authorList>
            <person name="Jeong J.-J."/>
            <person name="Lee Y.J."/>
            <person name="Pathiraja D."/>
            <person name="Park B."/>
            <person name="Choi I.-G."/>
            <person name="Kim K.D."/>
        </authorList>
    </citation>
    <scope>NUCLEOTIDE SEQUENCE [LARGE SCALE GENOMIC DNA]</scope>
    <source>
        <strain evidence="4 5">687B-08</strain>
    </source>
</reference>
<sequence length="506" mass="60092">MLRRNVLKIIFIFFFLTSCASKENKEISILLQKADDNIYIDFDKTIHFAAVTAYKAESIDNSEKKAEAYLYLAKGLIFYRKFDQAHIYIKKAMTEKSLKENYFLQALFLDLQSNYYSRMRLPENSFKQNLRALELLKYHSGPESRALLAKIHINMADYYSDKENYKMAHLHADKSIAIIEKIPLSKYQSLKKVLHYKAFIYFYSAWIYLQEAKPEKAYQYIISANEQSAIDNIKYIAPFLEIFGDYYLLTGEYQKSIDYYLLTVDNKKVFKQNSAFVDSKTAKAYYKLGDYKKEIYFLDRSEKRHQLDSKIDLKIVQDELDRIVRKENDLKNKTLKSNFVLLVLLIVFSTIILMLFAKYHKSKRSKNYELSDYKLRIDNREEKLKEHQLEIQELQHKVNDSLIALTDLARKNSPHFWVRFQEVYPNFTKYLLSRNPTLKVSELTICAYLYLGFSSKEIAELTFKAYKTIENNRRNIRKRLDIDSTVDMSLWLQENIKNTKPIEDYS</sequence>
<keyword evidence="2" id="KW-1133">Transmembrane helix</keyword>
<organism evidence="4 5">
    <name type="scientific">Chryseobacterium viscerum</name>
    <dbReference type="NCBI Taxonomy" id="1037377"/>
    <lineage>
        <taxon>Bacteria</taxon>
        <taxon>Pseudomonadati</taxon>
        <taxon>Bacteroidota</taxon>
        <taxon>Flavobacteriia</taxon>
        <taxon>Flavobacteriales</taxon>
        <taxon>Weeksellaceae</taxon>
        <taxon>Chryseobacterium group</taxon>
        <taxon>Chryseobacterium</taxon>
    </lineage>
</organism>
<dbReference type="SUPFAM" id="SSF46894">
    <property type="entry name" value="C-terminal effector domain of the bipartite response regulators"/>
    <property type="match status" value="1"/>
</dbReference>
<evidence type="ECO:0000259" key="3">
    <source>
        <dbReference type="SMART" id="SM00421"/>
    </source>
</evidence>
<proteinExistence type="predicted"/>
<feature type="transmembrane region" description="Helical" evidence="2">
    <location>
        <begin position="339"/>
        <end position="357"/>
    </location>
</feature>
<dbReference type="GO" id="GO:0006355">
    <property type="term" value="P:regulation of DNA-templated transcription"/>
    <property type="evidence" value="ECO:0007669"/>
    <property type="project" value="InterPro"/>
</dbReference>
<dbReference type="Gene3D" id="1.10.10.10">
    <property type="entry name" value="Winged helix-like DNA-binding domain superfamily/Winged helix DNA-binding domain"/>
    <property type="match status" value="1"/>
</dbReference>
<dbReference type="PROSITE" id="PS51257">
    <property type="entry name" value="PROKAR_LIPOPROTEIN"/>
    <property type="match status" value="1"/>
</dbReference>
<evidence type="ECO:0000313" key="4">
    <source>
        <dbReference type="EMBL" id="PWN58319.1"/>
    </source>
</evidence>
<dbReference type="Proteomes" id="UP000236413">
    <property type="component" value="Unassembled WGS sequence"/>
</dbReference>
<evidence type="ECO:0000256" key="2">
    <source>
        <dbReference type="SAM" id="Phobius"/>
    </source>
</evidence>
<feature type="coiled-coil region" evidence="1">
    <location>
        <begin position="370"/>
        <end position="404"/>
    </location>
</feature>
<gene>
    <name evidence="4" type="ORF">C1634_022445</name>
</gene>
<dbReference type="GO" id="GO:0003677">
    <property type="term" value="F:DNA binding"/>
    <property type="evidence" value="ECO:0007669"/>
    <property type="project" value="InterPro"/>
</dbReference>
<dbReference type="RefSeq" id="WP_109739157.1">
    <property type="nucleotide sequence ID" value="NZ_PPEG02000011.1"/>
</dbReference>
<dbReference type="Gene3D" id="1.25.40.10">
    <property type="entry name" value="Tetratricopeptide repeat domain"/>
    <property type="match status" value="1"/>
</dbReference>
<evidence type="ECO:0000313" key="5">
    <source>
        <dbReference type="Proteomes" id="UP000236413"/>
    </source>
</evidence>
<dbReference type="EMBL" id="PPEG02000011">
    <property type="protein sequence ID" value="PWN58319.1"/>
    <property type="molecule type" value="Genomic_DNA"/>
</dbReference>